<name>A0ABR1VVL2_9PEZI</name>
<organism evidence="3 4">
    <name type="scientific">Apiospora hydei</name>
    <dbReference type="NCBI Taxonomy" id="1337664"/>
    <lineage>
        <taxon>Eukaryota</taxon>
        <taxon>Fungi</taxon>
        <taxon>Dikarya</taxon>
        <taxon>Ascomycota</taxon>
        <taxon>Pezizomycotina</taxon>
        <taxon>Sordariomycetes</taxon>
        <taxon>Xylariomycetidae</taxon>
        <taxon>Amphisphaeriales</taxon>
        <taxon>Apiosporaceae</taxon>
        <taxon>Apiospora</taxon>
    </lineage>
</organism>
<evidence type="ECO:0000256" key="1">
    <source>
        <dbReference type="SAM" id="MobiDB-lite"/>
    </source>
</evidence>
<keyword evidence="4" id="KW-1185">Reference proteome</keyword>
<dbReference type="PANTHER" id="PTHR33112">
    <property type="entry name" value="DOMAIN PROTEIN, PUTATIVE-RELATED"/>
    <property type="match status" value="1"/>
</dbReference>
<gene>
    <name evidence="3" type="ORF">PG997_009941</name>
</gene>
<dbReference type="RefSeq" id="XP_066666218.1">
    <property type="nucleotide sequence ID" value="XM_066814256.1"/>
</dbReference>
<comment type="caution">
    <text evidence="3">The sequence shown here is derived from an EMBL/GenBank/DDBJ whole genome shotgun (WGS) entry which is preliminary data.</text>
</comment>
<feature type="region of interest" description="Disordered" evidence="1">
    <location>
        <begin position="1"/>
        <end position="31"/>
    </location>
</feature>
<evidence type="ECO:0000313" key="4">
    <source>
        <dbReference type="Proteomes" id="UP001433268"/>
    </source>
</evidence>
<dbReference type="PANTHER" id="PTHR33112:SF12">
    <property type="entry name" value="HETEROKARYON INCOMPATIBILITY DOMAIN-CONTAINING PROTEIN"/>
    <property type="match status" value="1"/>
</dbReference>
<feature type="domain" description="Heterokaryon incompatibility" evidence="2">
    <location>
        <begin position="249"/>
        <end position="400"/>
    </location>
</feature>
<dbReference type="GeneID" id="92047316"/>
<feature type="compositionally biased region" description="Polar residues" evidence="1">
    <location>
        <begin position="585"/>
        <end position="598"/>
    </location>
</feature>
<sequence length="610" mass="69859">MTTSLSREDGRDVSQSSPRSRERSRGQAQCGTCQKSGPIPINTKLCDACQPWDEYDHLLLCEQYREVPKCAFPPSQLRLKIKCRKLPKGVRGLFMEAPDYFTSPEACLVCKAVRLAIDEFEQPDAKRKIGIWQPLRFEYDFIRYPNVKDTTLLLGVYYVDPDNKIYYRLLTLTFVVRYEGADCRALQEIWCLDRKFVDTSIINRMLRDCQESHGEHCNSLIQPMTLPRGFRVIDTSSWCITQMSDTNEYVALSYVWASASSPSEEPLQLLQSNLDHLSRPDALRTAGLPELLSDAIQFCSDTGQHYLWIDRLCIIQDESDVKAEQIEAMDVIYHMATFTIVALGSQRSLQGTSRRPRSRRLDMDFEVYETMYRGLSNSLGGLEHALRVSEWRERGWTYQEQILSRRCVYFCDDCICFRCAATTMRDDGTEVLPHGVGVLENGLEVYRSSPRFHHFTESAHQYSLRTLTFHSDALNAIAGVANIIGNKLNTQMLFGLPERYFLQALMWVYKGTSGTRRGISHIPSWSWLAWDGEVTWIYASQDWPAAVWVGLLKYFKLIAMSLVDSEGGTQALGEEEDKGVEEGRNTSSPIHSPSQSWRWHSPPSMNPRID</sequence>
<dbReference type="EMBL" id="JAQQWN010000007">
    <property type="protein sequence ID" value="KAK8075278.1"/>
    <property type="molecule type" value="Genomic_DNA"/>
</dbReference>
<dbReference type="Proteomes" id="UP001433268">
    <property type="component" value="Unassembled WGS sequence"/>
</dbReference>
<evidence type="ECO:0000313" key="3">
    <source>
        <dbReference type="EMBL" id="KAK8075278.1"/>
    </source>
</evidence>
<proteinExistence type="predicted"/>
<evidence type="ECO:0000259" key="2">
    <source>
        <dbReference type="Pfam" id="PF06985"/>
    </source>
</evidence>
<dbReference type="Pfam" id="PF06985">
    <property type="entry name" value="HET"/>
    <property type="match status" value="1"/>
</dbReference>
<feature type="compositionally biased region" description="Basic and acidic residues" evidence="1">
    <location>
        <begin position="1"/>
        <end position="12"/>
    </location>
</feature>
<accession>A0ABR1VVL2</accession>
<reference evidence="3 4" key="1">
    <citation type="submission" date="2023-01" db="EMBL/GenBank/DDBJ databases">
        <title>Analysis of 21 Apiospora genomes using comparative genomics revels a genus with tremendous synthesis potential of carbohydrate active enzymes and secondary metabolites.</title>
        <authorList>
            <person name="Sorensen T."/>
        </authorList>
    </citation>
    <scope>NUCLEOTIDE SEQUENCE [LARGE SCALE GENOMIC DNA]</scope>
    <source>
        <strain evidence="3 4">CBS 114990</strain>
    </source>
</reference>
<protein>
    <recommendedName>
        <fullName evidence="2">Heterokaryon incompatibility domain-containing protein</fullName>
    </recommendedName>
</protein>
<dbReference type="InterPro" id="IPR010730">
    <property type="entry name" value="HET"/>
</dbReference>
<feature type="region of interest" description="Disordered" evidence="1">
    <location>
        <begin position="570"/>
        <end position="610"/>
    </location>
</feature>